<protein>
    <submittedName>
        <fullName evidence="11">TRAP-type C4-dicarboxylate transport system permease small subunit</fullName>
    </submittedName>
</protein>
<dbReference type="RefSeq" id="WP_183494579.1">
    <property type="nucleotide sequence ID" value="NZ_JACIFF010000002.1"/>
</dbReference>
<dbReference type="Proteomes" id="UP000576209">
    <property type="component" value="Unassembled WGS sequence"/>
</dbReference>
<evidence type="ECO:0000256" key="2">
    <source>
        <dbReference type="ARBA" id="ARBA00022448"/>
    </source>
</evidence>
<proteinExistence type="inferred from homology"/>
<evidence type="ECO:0000313" key="11">
    <source>
        <dbReference type="EMBL" id="MBB4078326.1"/>
    </source>
</evidence>
<keyword evidence="2" id="KW-0813">Transport</keyword>
<evidence type="ECO:0000256" key="8">
    <source>
        <dbReference type="ARBA" id="ARBA00038436"/>
    </source>
</evidence>
<gene>
    <name evidence="11" type="ORF">GGR28_000939</name>
</gene>
<keyword evidence="3" id="KW-1003">Cell membrane</keyword>
<comment type="subcellular location">
    <subcellularLocation>
        <location evidence="1">Cell inner membrane</location>
        <topology evidence="1">Multi-pass membrane protein</topology>
    </subcellularLocation>
</comment>
<name>A0A840EBG4_9BACT</name>
<feature type="transmembrane region" description="Helical" evidence="9">
    <location>
        <begin position="113"/>
        <end position="134"/>
    </location>
</feature>
<evidence type="ECO:0000256" key="5">
    <source>
        <dbReference type="ARBA" id="ARBA00022692"/>
    </source>
</evidence>
<comment type="similarity">
    <text evidence="8">Belongs to the TRAP transporter small permease family.</text>
</comment>
<comment type="caution">
    <text evidence="11">The sequence shown here is derived from an EMBL/GenBank/DDBJ whole genome shotgun (WGS) entry which is preliminary data.</text>
</comment>
<accession>A0A840EBG4</accession>
<dbReference type="PANTHER" id="PTHR35011">
    <property type="entry name" value="2,3-DIKETO-L-GULONATE TRAP TRANSPORTER SMALL PERMEASE PROTEIN YIAM"/>
    <property type="match status" value="1"/>
</dbReference>
<evidence type="ECO:0000313" key="12">
    <source>
        <dbReference type="Proteomes" id="UP000576209"/>
    </source>
</evidence>
<evidence type="ECO:0000259" key="10">
    <source>
        <dbReference type="Pfam" id="PF04290"/>
    </source>
</evidence>
<feature type="domain" description="Tripartite ATP-independent periplasmic transporters DctQ component" evidence="10">
    <location>
        <begin position="20"/>
        <end position="134"/>
    </location>
</feature>
<reference evidence="11 12" key="1">
    <citation type="submission" date="2020-08" db="EMBL/GenBank/DDBJ databases">
        <title>Genomic Encyclopedia of Type Strains, Phase IV (KMG-IV): sequencing the most valuable type-strain genomes for metagenomic binning, comparative biology and taxonomic classification.</title>
        <authorList>
            <person name="Goeker M."/>
        </authorList>
    </citation>
    <scope>NUCLEOTIDE SEQUENCE [LARGE SCALE GENOMIC DNA]</scope>
    <source>
        <strain evidence="11 12">DSM 105137</strain>
    </source>
</reference>
<dbReference type="GO" id="GO:0005886">
    <property type="term" value="C:plasma membrane"/>
    <property type="evidence" value="ECO:0007669"/>
    <property type="project" value="UniProtKB-SubCell"/>
</dbReference>
<dbReference type="InterPro" id="IPR007387">
    <property type="entry name" value="TRAP_DctQ"/>
</dbReference>
<organism evidence="11 12">
    <name type="scientific">Neolewinella aquimaris</name>
    <dbReference type="NCBI Taxonomy" id="1835722"/>
    <lineage>
        <taxon>Bacteria</taxon>
        <taxon>Pseudomonadati</taxon>
        <taxon>Bacteroidota</taxon>
        <taxon>Saprospiria</taxon>
        <taxon>Saprospirales</taxon>
        <taxon>Lewinellaceae</taxon>
        <taxon>Neolewinella</taxon>
    </lineage>
</organism>
<feature type="transmembrane region" description="Helical" evidence="9">
    <location>
        <begin position="12"/>
        <end position="32"/>
    </location>
</feature>
<dbReference type="GO" id="GO:0015740">
    <property type="term" value="P:C4-dicarboxylate transport"/>
    <property type="evidence" value="ECO:0007669"/>
    <property type="project" value="TreeGrafter"/>
</dbReference>
<keyword evidence="7 9" id="KW-0472">Membrane</keyword>
<keyword evidence="4" id="KW-0997">Cell inner membrane</keyword>
<evidence type="ECO:0000256" key="3">
    <source>
        <dbReference type="ARBA" id="ARBA00022475"/>
    </source>
</evidence>
<dbReference type="InterPro" id="IPR055348">
    <property type="entry name" value="DctQ"/>
</dbReference>
<evidence type="ECO:0000256" key="7">
    <source>
        <dbReference type="ARBA" id="ARBA00023136"/>
    </source>
</evidence>
<evidence type="ECO:0000256" key="6">
    <source>
        <dbReference type="ARBA" id="ARBA00022989"/>
    </source>
</evidence>
<keyword evidence="6 9" id="KW-1133">Transmembrane helix</keyword>
<feature type="transmembrane region" description="Helical" evidence="9">
    <location>
        <begin position="44"/>
        <end position="60"/>
    </location>
</feature>
<dbReference type="EMBL" id="JACIFF010000002">
    <property type="protein sequence ID" value="MBB4078326.1"/>
    <property type="molecule type" value="Genomic_DNA"/>
</dbReference>
<dbReference type="AlphaFoldDB" id="A0A840EBG4"/>
<keyword evidence="5 9" id="KW-0812">Transmembrane</keyword>
<evidence type="ECO:0000256" key="1">
    <source>
        <dbReference type="ARBA" id="ARBA00004429"/>
    </source>
</evidence>
<evidence type="ECO:0000256" key="4">
    <source>
        <dbReference type="ARBA" id="ARBA00022519"/>
    </source>
</evidence>
<evidence type="ECO:0000256" key="9">
    <source>
        <dbReference type="SAM" id="Phobius"/>
    </source>
</evidence>
<feature type="transmembrane region" description="Helical" evidence="9">
    <location>
        <begin position="80"/>
        <end position="101"/>
    </location>
</feature>
<sequence>MKNKVDRILGGVLVIMLVIMTLDVLWGVFTRYVMSNQASWSEELARFMLIWIGILGAAYASGQRMHLSIDLLKNKPVRLIAALIILFALGVMVVGGTRLVMLTAELGQRSPALGIPMSIIYAVVPISGLLIIFYRLPDLKST</sequence>
<dbReference type="Pfam" id="PF04290">
    <property type="entry name" value="DctQ"/>
    <property type="match status" value="1"/>
</dbReference>
<dbReference type="PANTHER" id="PTHR35011:SF2">
    <property type="entry name" value="2,3-DIKETO-L-GULONATE TRAP TRANSPORTER SMALL PERMEASE PROTEIN YIAM"/>
    <property type="match status" value="1"/>
</dbReference>
<dbReference type="GO" id="GO:0022857">
    <property type="term" value="F:transmembrane transporter activity"/>
    <property type="evidence" value="ECO:0007669"/>
    <property type="project" value="TreeGrafter"/>
</dbReference>
<keyword evidence="12" id="KW-1185">Reference proteome</keyword>